<evidence type="ECO:0000313" key="4">
    <source>
        <dbReference type="WBParaSite" id="EgrG_000318000"/>
    </source>
</evidence>
<dbReference type="InterPro" id="IPR027962">
    <property type="entry name" value="ERICH3"/>
</dbReference>
<protein>
    <submittedName>
        <fullName evidence="2 4">Expressed conserved protein</fullName>
    </submittedName>
</protein>
<evidence type="ECO:0000313" key="3">
    <source>
        <dbReference type="Proteomes" id="UP000492820"/>
    </source>
</evidence>
<sequence length="186" mass="21700">MQSERSRGVTVDMNSLENYNILADHHLAHFFNSPRVKQHLIKSGLITPGGEIVPEKDFRSELIRKSRQEAALKAYIRTLTDKAVENERNWQSRLRRSIEDIRNSQRIRKIRAERRQKREMEMLKTILFDTDGLVDLETEEERIFHNTELLCSPVNKVVESSDLSKGQSEKGNGHFGKFPLSPWKRS</sequence>
<dbReference type="Proteomes" id="UP000492820">
    <property type="component" value="Unassembled WGS sequence"/>
</dbReference>
<feature type="region of interest" description="Disordered" evidence="1">
    <location>
        <begin position="162"/>
        <end position="186"/>
    </location>
</feature>
<evidence type="ECO:0000256" key="1">
    <source>
        <dbReference type="SAM" id="MobiDB-lite"/>
    </source>
</evidence>
<dbReference type="EMBL" id="LK028602">
    <property type="protein sequence ID" value="CDS24343.1"/>
    <property type="molecule type" value="Genomic_DNA"/>
</dbReference>
<accession>A0A068X374</accession>
<proteinExistence type="predicted"/>
<dbReference type="WBParaSite" id="EgrG_000318000">
    <property type="protein sequence ID" value="EgrG_000318000"/>
    <property type="gene ID" value="EgrG_000318000"/>
</dbReference>
<dbReference type="PANTHER" id="PTHR23034:SF2">
    <property type="entry name" value="GLUTAMATE-RICH PROTEIN 3"/>
    <property type="match status" value="1"/>
</dbReference>
<evidence type="ECO:0000313" key="2">
    <source>
        <dbReference type="EMBL" id="CDS24343.1"/>
    </source>
</evidence>
<reference evidence="4" key="3">
    <citation type="submission" date="2020-10" db="UniProtKB">
        <authorList>
            <consortium name="WormBaseParasite"/>
        </authorList>
    </citation>
    <scope>IDENTIFICATION</scope>
</reference>
<dbReference type="OrthoDB" id="120976at2759"/>
<name>A0A068X374_ECHGR</name>
<dbReference type="AlphaFoldDB" id="A0A068X374"/>
<dbReference type="PANTHER" id="PTHR23034">
    <property type="entry name" value="GLUTAMATE-RICH PROTEIN 3"/>
    <property type="match status" value="1"/>
</dbReference>
<organism evidence="2">
    <name type="scientific">Echinococcus granulosus</name>
    <name type="common">Hydatid tapeworm</name>
    <dbReference type="NCBI Taxonomy" id="6210"/>
    <lineage>
        <taxon>Eukaryota</taxon>
        <taxon>Metazoa</taxon>
        <taxon>Spiralia</taxon>
        <taxon>Lophotrochozoa</taxon>
        <taxon>Platyhelminthes</taxon>
        <taxon>Cestoda</taxon>
        <taxon>Eucestoda</taxon>
        <taxon>Cyclophyllidea</taxon>
        <taxon>Taeniidae</taxon>
        <taxon>Echinococcus</taxon>
        <taxon>Echinococcus granulosus group</taxon>
    </lineage>
</organism>
<gene>
    <name evidence="2" type="ORF">EgrG_000318000</name>
</gene>
<reference evidence="2" key="2">
    <citation type="submission" date="2014-06" db="EMBL/GenBank/DDBJ databases">
        <authorList>
            <person name="Aslett M."/>
        </authorList>
    </citation>
    <scope>NUCLEOTIDE SEQUENCE</scope>
</reference>
<reference evidence="2 3" key="1">
    <citation type="journal article" date="2013" name="Nature">
        <title>The genomes of four tapeworm species reveal adaptations to parasitism.</title>
        <authorList>
            <person name="Tsai I.J."/>
            <person name="Zarowiecki M."/>
            <person name="Holroyd N."/>
            <person name="Garciarrubio A."/>
            <person name="Sanchez-Flores A."/>
            <person name="Brooks K.L."/>
            <person name="Tracey A."/>
            <person name="Bobes R.J."/>
            <person name="Fragoso G."/>
            <person name="Sciutto E."/>
            <person name="Aslett M."/>
            <person name="Beasley H."/>
            <person name="Bennett H.M."/>
            <person name="Cai J."/>
            <person name="Camicia F."/>
            <person name="Clark R."/>
            <person name="Cucher M."/>
            <person name="De Silva N."/>
            <person name="Day T.A."/>
            <person name="Deplazes P."/>
            <person name="Estrada K."/>
            <person name="Fernandez C."/>
            <person name="Holland P.W."/>
            <person name="Hou J."/>
            <person name="Hu S."/>
            <person name="Huckvale T."/>
            <person name="Hung S.S."/>
            <person name="Kamenetzky L."/>
            <person name="Keane J.A."/>
            <person name="Kiss F."/>
            <person name="Koziol U."/>
            <person name="Lambert O."/>
            <person name="Liu K."/>
            <person name="Luo X."/>
            <person name="Luo Y."/>
            <person name="Macchiaroli N."/>
            <person name="Nichol S."/>
            <person name="Paps J."/>
            <person name="Parkinson J."/>
            <person name="Pouchkina-Stantcheva N."/>
            <person name="Riddiford N."/>
            <person name="Rosenzvit M."/>
            <person name="Salinas G."/>
            <person name="Wasmuth J.D."/>
            <person name="Zamanian M."/>
            <person name="Zheng Y."/>
            <person name="Cai X."/>
            <person name="Soberon X."/>
            <person name="Olson P.D."/>
            <person name="Laclette J.P."/>
            <person name="Brehm K."/>
            <person name="Berriman M."/>
            <person name="Garciarrubio A."/>
            <person name="Bobes R.J."/>
            <person name="Fragoso G."/>
            <person name="Sanchez-Flores A."/>
            <person name="Estrada K."/>
            <person name="Cevallos M.A."/>
            <person name="Morett E."/>
            <person name="Gonzalez V."/>
            <person name="Portillo T."/>
            <person name="Ochoa-Leyva A."/>
            <person name="Jose M.V."/>
            <person name="Sciutto E."/>
            <person name="Landa A."/>
            <person name="Jimenez L."/>
            <person name="Valdes V."/>
            <person name="Carrero J.C."/>
            <person name="Larralde C."/>
            <person name="Morales-Montor J."/>
            <person name="Limon-Lason J."/>
            <person name="Soberon X."/>
            <person name="Laclette J.P."/>
        </authorList>
    </citation>
    <scope>NUCLEOTIDE SEQUENCE [LARGE SCALE GENOMIC DNA]</scope>
</reference>